<proteinExistence type="inferred from homology"/>
<feature type="domain" description="Type I restriction modification DNA specificity" evidence="4">
    <location>
        <begin position="112"/>
        <end position="219"/>
    </location>
</feature>
<comment type="similarity">
    <text evidence="1">Belongs to the type-I restriction system S methylase family.</text>
</comment>
<dbReference type="PANTHER" id="PTHR30408">
    <property type="entry name" value="TYPE-1 RESTRICTION ENZYME ECOKI SPECIFICITY PROTEIN"/>
    <property type="match status" value="1"/>
</dbReference>
<dbReference type="OrthoDB" id="462675at2"/>
<organism evidence="5 6">
    <name type="scientific">Leptolyngbya iicbica LK</name>
    <dbReference type="NCBI Taxonomy" id="2294035"/>
    <lineage>
        <taxon>Bacteria</taxon>
        <taxon>Bacillati</taxon>
        <taxon>Cyanobacteriota</taxon>
        <taxon>Cyanophyceae</taxon>
        <taxon>Leptolyngbyales</taxon>
        <taxon>Leptolyngbyaceae</taxon>
        <taxon>Leptolyngbya group</taxon>
        <taxon>Leptolyngbya</taxon>
        <taxon>Leptolyngbya iicbica</taxon>
    </lineage>
</organism>
<keyword evidence="6" id="KW-1185">Reference proteome</keyword>
<sequence length="489" mass="55170">MCSAVALPKLHQVQSDVRQFSIGSKWLYEADSRFDAGAYSEGAFRALDAIEACGHPTRSLGELCGTIWHPVQTQARSNFKRIYTKPEHGVPFVSSRNMFFLPLRPEKFLSHRMKKLGDLMIPRGWVVVSRSGTVGNVLFINKTLERCAISDHTIRIEPVDIPSGYLYAFLASKFGKAFISSSTYGSTVDELEPKHLASIPIPLPSEEKRKSIHGKILRAYALRDRANLLFDKAERDLYEVLGIEPFTEDEIEYLGQVNDPKAFEISSSEFLGDSDVNNSVVRFDSKHHVPILRSVIHKLHQANCKFIRLGDTDTQISRPPRFKRIYVKEKQGVPFFQPSYLMSFRITQYQSISSVANAKVIKECMLRENEILVTRSGTAARAGLVTAKYTHWAGSDDMIRIFPNEQYDSGFLTAFFLTPYAKHQVLAQVYGGVVDHVDEFHLANVLCPDISIDKQKAIGDFMRLAYSYRDEANDLEDKAIAELEAVISG</sequence>
<dbReference type="AlphaFoldDB" id="A0A4Q7EFF8"/>
<dbReference type="InterPro" id="IPR000055">
    <property type="entry name" value="Restrct_endonuc_typeI_TRD"/>
</dbReference>
<dbReference type="SUPFAM" id="SSF116734">
    <property type="entry name" value="DNA methylase specificity domain"/>
    <property type="match status" value="2"/>
</dbReference>
<keyword evidence="3" id="KW-0238">DNA-binding</keyword>
<accession>A0A4Q7EFF8</accession>
<keyword evidence="5" id="KW-0255">Endonuclease</keyword>
<evidence type="ECO:0000313" key="6">
    <source>
        <dbReference type="Proteomes" id="UP000292459"/>
    </source>
</evidence>
<keyword evidence="5" id="KW-0540">Nuclease</keyword>
<comment type="caution">
    <text evidence="5">The sequence shown here is derived from an EMBL/GenBank/DDBJ whole genome shotgun (WGS) entry which is preliminary data.</text>
</comment>
<dbReference type="Gene3D" id="3.90.220.20">
    <property type="entry name" value="DNA methylase specificity domains"/>
    <property type="match status" value="2"/>
</dbReference>
<dbReference type="GO" id="GO:0003677">
    <property type="term" value="F:DNA binding"/>
    <property type="evidence" value="ECO:0007669"/>
    <property type="project" value="UniProtKB-KW"/>
</dbReference>
<dbReference type="GO" id="GO:0004519">
    <property type="term" value="F:endonuclease activity"/>
    <property type="evidence" value="ECO:0007669"/>
    <property type="project" value="UniProtKB-KW"/>
</dbReference>
<dbReference type="Proteomes" id="UP000292459">
    <property type="component" value="Unassembled WGS sequence"/>
</dbReference>
<protein>
    <submittedName>
        <fullName evidence="5">Restriction endonuclease subunit S</fullName>
    </submittedName>
</protein>
<reference evidence="5 6" key="1">
    <citation type="submission" date="2018-11" db="EMBL/GenBank/DDBJ databases">
        <title>Whole genome sequencing of an environmental sample.</title>
        <authorList>
            <person name="Sarangi A.N."/>
            <person name="Singh D."/>
            <person name="Tripathy S."/>
        </authorList>
    </citation>
    <scope>NUCLEOTIDE SEQUENCE [LARGE SCALE GENOMIC DNA]</scope>
    <source>
        <strain evidence="5 6">Lakshadweep</strain>
    </source>
</reference>
<evidence type="ECO:0000259" key="4">
    <source>
        <dbReference type="Pfam" id="PF01420"/>
    </source>
</evidence>
<dbReference type="RefSeq" id="WP_084606910.1">
    <property type="nucleotide sequence ID" value="NZ_QVFV01000001.1"/>
</dbReference>
<keyword evidence="5" id="KW-0378">Hydrolase</keyword>
<evidence type="ECO:0000256" key="2">
    <source>
        <dbReference type="ARBA" id="ARBA00022747"/>
    </source>
</evidence>
<name>A0A4Q7EFF8_9CYAN</name>
<dbReference type="InterPro" id="IPR044946">
    <property type="entry name" value="Restrct_endonuc_typeI_TRD_sf"/>
</dbReference>
<dbReference type="PANTHER" id="PTHR30408:SF12">
    <property type="entry name" value="TYPE I RESTRICTION ENZYME MJAVIII SPECIFICITY SUBUNIT"/>
    <property type="match status" value="1"/>
</dbReference>
<evidence type="ECO:0000256" key="1">
    <source>
        <dbReference type="ARBA" id="ARBA00010923"/>
    </source>
</evidence>
<dbReference type="Pfam" id="PF01420">
    <property type="entry name" value="Methylase_S"/>
    <property type="match status" value="1"/>
</dbReference>
<dbReference type="InterPro" id="IPR052021">
    <property type="entry name" value="Type-I_RS_S_subunit"/>
</dbReference>
<evidence type="ECO:0000313" key="5">
    <source>
        <dbReference type="EMBL" id="RZM81746.1"/>
    </source>
</evidence>
<dbReference type="GO" id="GO:0009307">
    <property type="term" value="P:DNA restriction-modification system"/>
    <property type="evidence" value="ECO:0007669"/>
    <property type="project" value="UniProtKB-KW"/>
</dbReference>
<dbReference type="EMBL" id="QVFV01000001">
    <property type="protein sequence ID" value="RZM81746.1"/>
    <property type="molecule type" value="Genomic_DNA"/>
</dbReference>
<gene>
    <name evidence="5" type="ORF">DYY88_00195</name>
</gene>
<keyword evidence="2" id="KW-0680">Restriction system</keyword>
<dbReference type="CDD" id="cd16961">
    <property type="entry name" value="RMtype1_S_TRD-CR_like"/>
    <property type="match status" value="1"/>
</dbReference>
<evidence type="ECO:0000256" key="3">
    <source>
        <dbReference type="ARBA" id="ARBA00023125"/>
    </source>
</evidence>